<dbReference type="PROSITE" id="PS50097">
    <property type="entry name" value="BTB"/>
    <property type="match status" value="1"/>
</dbReference>
<dbReference type="EMBL" id="JACAZI010000003">
    <property type="protein sequence ID" value="KAF7365475.1"/>
    <property type="molecule type" value="Genomic_DNA"/>
</dbReference>
<accession>A0A8H6YQP3</accession>
<dbReference type="SUPFAM" id="SSF54695">
    <property type="entry name" value="POZ domain"/>
    <property type="match status" value="1"/>
</dbReference>
<protein>
    <submittedName>
        <fullName evidence="2">BTB domain-containing protein</fullName>
    </submittedName>
</protein>
<dbReference type="OrthoDB" id="3044562at2759"/>
<dbReference type="AlphaFoldDB" id="A0A8H6YQP3"/>
<dbReference type="SMART" id="SM00225">
    <property type="entry name" value="BTB"/>
    <property type="match status" value="1"/>
</dbReference>
<dbReference type="Pfam" id="PF00651">
    <property type="entry name" value="BTB"/>
    <property type="match status" value="1"/>
</dbReference>
<dbReference type="Gene3D" id="3.30.710.10">
    <property type="entry name" value="Potassium Channel Kv1.1, Chain A"/>
    <property type="match status" value="1"/>
</dbReference>
<keyword evidence="3" id="KW-1185">Reference proteome</keyword>
<name>A0A8H6YQP3_9AGAR</name>
<gene>
    <name evidence="2" type="ORF">MVEN_00420500</name>
</gene>
<comment type="caution">
    <text evidence="2">The sequence shown here is derived from an EMBL/GenBank/DDBJ whole genome shotgun (WGS) entry which is preliminary data.</text>
</comment>
<evidence type="ECO:0000313" key="2">
    <source>
        <dbReference type="EMBL" id="KAF7365475.1"/>
    </source>
</evidence>
<evidence type="ECO:0000259" key="1">
    <source>
        <dbReference type="PROSITE" id="PS50097"/>
    </source>
</evidence>
<organism evidence="2 3">
    <name type="scientific">Mycena venus</name>
    <dbReference type="NCBI Taxonomy" id="2733690"/>
    <lineage>
        <taxon>Eukaryota</taxon>
        <taxon>Fungi</taxon>
        <taxon>Dikarya</taxon>
        <taxon>Basidiomycota</taxon>
        <taxon>Agaricomycotina</taxon>
        <taxon>Agaricomycetes</taxon>
        <taxon>Agaricomycetidae</taxon>
        <taxon>Agaricales</taxon>
        <taxon>Marasmiineae</taxon>
        <taxon>Mycenaceae</taxon>
        <taxon>Mycena</taxon>
    </lineage>
</organism>
<evidence type="ECO:0000313" key="3">
    <source>
        <dbReference type="Proteomes" id="UP000620124"/>
    </source>
</evidence>
<proteinExistence type="predicted"/>
<dbReference type="InterPro" id="IPR011333">
    <property type="entry name" value="SKP1/BTB/POZ_sf"/>
</dbReference>
<reference evidence="2" key="1">
    <citation type="submission" date="2020-05" db="EMBL/GenBank/DDBJ databases">
        <title>Mycena genomes resolve the evolution of fungal bioluminescence.</title>
        <authorList>
            <person name="Tsai I.J."/>
        </authorList>
    </citation>
    <scope>NUCLEOTIDE SEQUENCE</scope>
    <source>
        <strain evidence="2">CCC161011</strain>
    </source>
</reference>
<feature type="domain" description="BTB" evidence="1">
    <location>
        <begin position="33"/>
        <end position="105"/>
    </location>
</feature>
<dbReference type="Proteomes" id="UP000620124">
    <property type="component" value="Unassembled WGS sequence"/>
</dbReference>
<dbReference type="InterPro" id="IPR000210">
    <property type="entry name" value="BTB/POZ_dom"/>
</dbReference>
<dbReference type="CDD" id="cd18186">
    <property type="entry name" value="BTB_POZ_ZBTB_KLHL-like"/>
    <property type="match status" value="1"/>
</dbReference>
<sequence>MDGTPPTKRPRIDDSDIAENAIVRCTEYWFDDGNIILQTESTQFRLTKSMLSMHSSVFRDTFMMPLPLDEPTIENCPVVILSGDTAQDWNHLLEVMYPKECFLKENPSVDLLAGVLRLSKKYDIPLFRKNYLRRLKSDYPTTLEEYDKAVVWSNIQGEDDMLIPLVSLAWEIGLHSVLPAMYYWIIASAGGDNDGYMPKLLNNKTPDLSSVDRLACLQGYIKLVELQTQTTMSWLDTTKIPVEACQGPADYRDAVKRLSMTCPESTVLSGRFTLSKHGIQIGTQLCASLVKRRRIRSSKTAERNAGTSCLPCLGCPSGRN</sequence>